<comment type="caution">
    <text evidence="1">The sequence shown here is derived from an EMBL/GenBank/DDBJ whole genome shotgun (WGS) entry which is preliminary data.</text>
</comment>
<dbReference type="RefSeq" id="WP_335958824.1">
    <property type="nucleotide sequence ID" value="NZ_JAXBLX010000003.1"/>
</dbReference>
<name>A0ABV6KE88_9BACI</name>
<organism evidence="1 2">
    <name type="scientific">Halalkalibacter kiskunsagensis</name>
    <dbReference type="NCBI Taxonomy" id="1548599"/>
    <lineage>
        <taxon>Bacteria</taxon>
        <taxon>Bacillati</taxon>
        <taxon>Bacillota</taxon>
        <taxon>Bacilli</taxon>
        <taxon>Bacillales</taxon>
        <taxon>Bacillaceae</taxon>
        <taxon>Halalkalibacter</taxon>
    </lineage>
</organism>
<evidence type="ECO:0000313" key="1">
    <source>
        <dbReference type="EMBL" id="MFC0470146.1"/>
    </source>
</evidence>
<sequence length="54" mass="6551">MFFSVDGFFSYSYLRRSGFDENILKVMPEDEIIKLNNLYSQDKDAALEYFEQYY</sequence>
<dbReference type="EMBL" id="JBHLUX010000017">
    <property type="protein sequence ID" value="MFC0470146.1"/>
    <property type="molecule type" value="Genomic_DNA"/>
</dbReference>
<protein>
    <submittedName>
        <fullName evidence="1">Uncharacterized protein</fullName>
    </submittedName>
</protein>
<proteinExistence type="predicted"/>
<dbReference type="Proteomes" id="UP001589838">
    <property type="component" value="Unassembled WGS sequence"/>
</dbReference>
<accession>A0ABV6KE88</accession>
<keyword evidence="2" id="KW-1185">Reference proteome</keyword>
<reference evidence="1 2" key="1">
    <citation type="submission" date="2024-09" db="EMBL/GenBank/DDBJ databases">
        <authorList>
            <person name="Sun Q."/>
            <person name="Mori K."/>
        </authorList>
    </citation>
    <scope>NUCLEOTIDE SEQUENCE [LARGE SCALE GENOMIC DNA]</scope>
    <source>
        <strain evidence="1 2">NCAIM B.02610</strain>
    </source>
</reference>
<gene>
    <name evidence="1" type="ORF">ACFFHM_06310</name>
</gene>
<evidence type="ECO:0000313" key="2">
    <source>
        <dbReference type="Proteomes" id="UP001589838"/>
    </source>
</evidence>